<dbReference type="PANTHER" id="PTHR31212:SF4">
    <property type="entry name" value="ALPHA-KETOGLUTARATE-DEPENDENT DIOXYGENASE ALKB HOMOLOG 3"/>
    <property type="match status" value="1"/>
</dbReference>
<dbReference type="SUPFAM" id="SSF51197">
    <property type="entry name" value="Clavaminate synthase-like"/>
    <property type="match status" value="1"/>
</dbReference>
<dbReference type="GO" id="GO:0051213">
    <property type="term" value="F:dioxygenase activity"/>
    <property type="evidence" value="ECO:0007669"/>
    <property type="project" value="UniProtKB-KW"/>
</dbReference>
<gene>
    <name evidence="2" type="ORF">J2X06_002410</name>
</gene>
<keyword evidence="3" id="KW-1185">Reference proteome</keyword>
<sequence length="196" mass="22257">MALSALPLADAELAFDPHWLGVDEADALFIALREQVAWEVHRIRLFGREVDSPRLSCWIGDPEASYRYSGVRFEPRPWPDALRPVRLRLVQALGQGFNSVLANLYRDGRDAMGWHSDAEPELGAQPVIASISLGAARRFAFRHRQQPERRLSLELPHGSLLVMAGDTQRFYRHCLPRTVKPVGERINLTFRRILPG</sequence>
<evidence type="ECO:0000313" key="2">
    <source>
        <dbReference type="EMBL" id="MDR7135201.1"/>
    </source>
</evidence>
<dbReference type="InterPro" id="IPR027450">
    <property type="entry name" value="AlkB-like"/>
</dbReference>
<dbReference type="InterPro" id="IPR032854">
    <property type="entry name" value="ALKBH3"/>
</dbReference>
<evidence type="ECO:0000259" key="1">
    <source>
        <dbReference type="PROSITE" id="PS51471"/>
    </source>
</evidence>
<protein>
    <submittedName>
        <fullName evidence="2">Alkylated DNA repair dioxygenase AlkB</fullName>
    </submittedName>
</protein>
<reference evidence="2 3" key="1">
    <citation type="submission" date="2023-07" db="EMBL/GenBank/DDBJ databases">
        <title>Sorghum-associated microbial communities from plants grown in Nebraska, USA.</title>
        <authorList>
            <person name="Schachtman D."/>
        </authorList>
    </citation>
    <scope>NUCLEOTIDE SEQUENCE [LARGE SCALE GENOMIC DNA]</scope>
    <source>
        <strain evidence="2 3">BE198</strain>
    </source>
</reference>
<dbReference type="Proteomes" id="UP001251524">
    <property type="component" value="Unassembled WGS sequence"/>
</dbReference>
<dbReference type="RefSeq" id="WP_310062710.1">
    <property type="nucleotide sequence ID" value="NZ_JAVDVY010000002.1"/>
</dbReference>
<keyword evidence="2" id="KW-0560">Oxidoreductase</keyword>
<proteinExistence type="predicted"/>
<feature type="domain" description="Fe2OG dioxygenase" evidence="1">
    <location>
        <begin position="96"/>
        <end position="194"/>
    </location>
</feature>
<dbReference type="EMBL" id="JAVDVY010000002">
    <property type="protein sequence ID" value="MDR7135201.1"/>
    <property type="molecule type" value="Genomic_DNA"/>
</dbReference>
<dbReference type="PANTHER" id="PTHR31212">
    <property type="entry name" value="ALPHA-KETOGLUTARATE-DEPENDENT DIOXYGENASE ALKB HOMOLOG 3"/>
    <property type="match status" value="1"/>
</dbReference>
<name>A0ABU1WC90_9GAMM</name>
<dbReference type="Gene3D" id="2.60.120.590">
    <property type="entry name" value="Alpha-ketoglutarate-dependent dioxygenase AlkB-like"/>
    <property type="match status" value="1"/>
</dbReference>
<dbReference type="Pfam" id="PF13532">
    <property type="entry name" value="2OG-FeII_Oxy_2"/>
    <property type="match status" value="1"/>
</dbReference>
<dbReference type="InterPro" id="IPR005123">
    <property type="entry name" value="Oxoglu/Fe-dep_dioxygenase_dom"/>
</dbReference>
<keyword evidence="2" id="KW-0223">Dioxygenase</keyword>
<comment type="caution">
    <text evidence="2">The sequence shown here is derived from an EMBL/GenBank/DDBJ whole genome shotgun (WGS) entry which is preliminary data.</text>
</comment>
<accession>A0ABU1WC90</accession>
<evidence type="ECO:0000313" key="3">
    <source>
        <dbReference type="Proteomes" id="UP001251524"/>
    </source>
</evidence>
<organism evidence="2 3">
    <name type="scientific">Lysobacter niastensis</name>
    <dbReference type="NCBI Taxonomy" id="380629"/>
    <lineage>
        <taxon>Bacteria</taxon>
        <taxon>Pseudomonadati</taxon>
        <taxon>Pseudomonadota</taxon>
        <taxon>Gammaproteobacteria</taxon>
        <taxon>Lysobacterales</taxon>
        <taxon>Lysobacteraceae</taxon>
        <taxon>Lysobacter</taxon>
    </lineage>
</organism>
<dbReference type="PROSITE" id="PS51471">
    <property type="entry name" value="FE2OG_OXY"/>
    <property type="match status" value="1"/>
</dbReference>
<dbReference type="InterPro" id="IPR037151">
    <property type="entry name" value="AlkB-like_sf"/>
</dbReference>